<accession>A0AAU9JX82</accession>
<evidence type="ECO:0000256" key="1">
    <source>
        <dbReference type="SAM" id="MobiDB-lite"/>
    </source>
</evidence>
<dbReference type="PROSITE" id="PS00889">
    <property type="entry name" value="CNMP_BINDING_2"/>
    <property type="match status" value="1"/>
</dbReference>
<evidence type="ECO:0000259" key="2">
    <source>
        <dbReference type="PROSITE" id="PS50042"/>
    </source>
</evidence>
<proteinExistence type="predicted"/>
<dbReference type="Proteomes" id="UP001162131">
    <property type="component" value="Unassembled WGS sequence"/>
</dbReference>
<dbReference type="Gene3D" id="2.60.120.10">
    <property type="entry name" value="Jelly Rolls"/>
    <property type="match status" value="2"/>
</dbReference>
<feature type="region of interest" description="Disordered" evidence="1">
    <location>
        <begin position="450"/>
        <end position="505"/>
    </location>
</feature>
<dbReference type="SUPFAM" id="SSF51206">
    <property type="entry name" value="cAMP-binding domain-like"/>
    <property type="match status" value="2"/>
</dbReference>
<comment type="caution">
    <text evidence="3">The sequence shown here is derived from an EMBL/GenBank/DDBJ whole genome shotgun (WGS) entry which is preliminary data.</text>
</comment>
<name>A0AAU9JX82_9CILI</name>
<dbReference type="EMBL" id="CAJZBQ010000051">
    <property type="protein sequence ID" value="CAG9330359.1"/>
    <property type="molecule type" value="Genomic_DNA"/>
</dbReference>
<evidence type="ECO:0000313" key="4">
    <source>
        <dbReference type="Proteomes" id="UP001162131"/>
    </source>
</evidence>
<dbReference type="InterPro" id="IPR018488">
    <property type="entry name" value="cNMP-bd_CS"/>
</dbReference>
<dbReference type="PRINTS" id="PR00103">
    <property type="entry name" value="CAMPKINASE"/>
</dbReference>
<keyword evidence="4" id="KW-1185">Reference proteome</keyword>
<feature type="compositionally biased region" description="Basic and acidic residues" evidence="1">
    <location>
        <begin position="491"/>
        <end position="505"/>
    </location>
</feature>
<dbReference type="InterPro" id="IPR014710">
    <property type="entry name" value="RmlC-like_jellyroll"/>
</dbReference>
<dbReference type="PROSITE" id="PS00888">
    <property type="entry name" value="CNMP_BINDING_1"/>
    <property type="match status" value="1"/>
</dbReference>
<dbReference type="InterPro" id="IPR000595">
    <property type="entry name" value="cNMP-bd_dom"/>
</dbReference>
<dbReference type="Pfam" id="PF00027">
    <property type="entry name" value="cNMP_binding"/>
    <property type="match status" value="1"/>
</dbReference>
<dbReference type="AlphaFoldDB" id="A0AAU9JX82"/>
<evidence type="ECO:0000313" key="3">
    <source>
        <dbReference type="EMBL" id="CAG9330359.1"/>
    </source>
</evidence>
<dbReference type="PROSITE" id="PS50042">
    <property type="entry name" value="CNMP_BINDING_3"/>
    <property type="match status" value="2"/>
</dbReference>
<gene>
    <name evidence="3" type="ORF">BSTOLATCC_MIC50952</name>
</gene>
<reference evidence="3" key="1">
    <citation type="submission" date="2021-09" db="EMBL/GenBank/DDBJ databases">
        <authorList>
            <consortium name="AG Swart"/>
            <person name="Singh M."/>
            <person name="Singh A."/>
            <person name="Seah K."/>
            <person name="Emmerich C."/>
        </authorList>
    </citation>
    <scope>NUCLEOTIDE SEQUENCE</scope>
    <source>
        <strain evidence="3">ATCC30299</strain>
    </source>
</reference>
<dbReference type="PANTHER" id="PTHR23011:SF28">
    <property type="entry name" value="CYCLIC NUCLEOTIDE-BINDING DOMAIN CONTAINING PROTEIN"/>
    <property type="match status" value="1"/>
</dbReference>
<organism evidence="3 4">
    <name type="scientific">Blepharisma stoltei</name>
    <dbReference type="NCBI Taxonomy" id="1481888"/>
    <lineage>
        <taxon>Eukaryota</taxon>
        <taxon>Sar</taxon>
        <taxon>Alveolata</taxon>
        <taxon>Ciliophora</taxon>
        <taxon>Postciliodesmatophora</taxon>
        <taxon>Heterotrichea</taxon>
        <taxon>Heterotrichida</taxon>
        <taxon>Blepharismidae</taxon>
        <taxon>Blepharisma</taxon>
    </lineage>
</organism>
<protein>
    <recommendedName>
        <fullName evidence="2">Cyclic nucleotide-binding domain-containing protein</fullName>
    </recommendedName>
</protein>
<dbReference type="CDD" id="cd00038">
    <property type="entry name" value="CAP_ED"/>
    <property type="match status" value="2"/>
</dbReference>
<feature type="domain" description="Cyclic nucleotide-binding" evidence="2">
    <location>
        <begin position="220"/>
        <end position="289"/>
    </location>
</feature>
<feature type="compositionally biased region" description="Basic and acidic residues" evidence="1">
    <location>
        <begin position="474"/>
        <end position="484"/>
    </location>
</feature>
<dbReference type="InterPro" id="IPR018490">
    <property type="entry name" value="cNMP-bd_dom_sf"/>
</dbReference>
<sequence length="542" mass="62629">MSHNHVNLNAFLVHPKSRTQQDINEIMESTQEIEFFKKITNEKSSNQIHMACCQVMTVEEFSRGSRVISYGEMGDKFYIVLRGSLTVAVPLKVYKPISEVIEILKSPESIAAAKIDNKEATKLREFLGEREKALRNEPESRIDENEMIQVEELKEVGGINPGQAFGELSLISDKPRAATITAKEHCILAVLCKQDFKKVLGSIADRTLNERVAYLQSLPLFSAWTKQSLQKISYYFIELSVGKAQYVYKEGNNADYVYFVRSGEFKLIKNQQNESPGYAERKVKSGSQFLSSTLESATLKLSLMKKVHKNIKLQIAIKGENEVFGYEEIIENVNLRMNSCICNSIKGELYAMSRTDFKQRVSNQETLKYLKEKYKFDQKRNNERIEQLKNVEEIKQELTHGNSLAITERHLEEKLKRKYYPMLNKLKTLRERVHLTPSINTERLSFTVPWTYPKNPPPPETCPSPYRGQSMEIKSPRVTEESKSIPRSRSIQKERKEKTKNREARLKRYPPPNFMHRFVGNSRVLRNDFFMGGKNSFDNSMS</sequence>
<feature type="domain" description="Cyclic nucleotide-binding" evidence="2">
    <location>
        <begin position="56"/>
        <end position="217"/>
    </location>
</feature>
<dbReference type="PANTHER" id="PTHR23011">
    <property type="entry name" value="CYCLIC NUCLEOTIDE-BINDING DOMAIN CONTAINING PROTEIN"/>
    <property type="match status" value="1"/>
</dbReference>